<feature type="domain" description="F-box" evidence="1">
    <location>
        <begin position="10"/>
        <end position="55"/>
    </location>
</feature>
<protein>
    <submittedName>
        <fullName evidence="3 4">F-box/kelch-repeat protein At3g23880-like</fullName>
    </submittedName>
</protein>
<dbReference type="InterPro" id="IPR001810">
    <property type="entry name" value="F-box_dom"/>
</dbReference>
<dbReference type="AlphaFoldDB" id="A0A9R0IMY3"/>
<reference evidence="2" key="1">
    <citation type="journal article" date="2021" name="Nat. Commun.">
        <title>Genomic analyses provide insights into spinach domestication and the genetic basis of agronomic traits.</title>
        <authorList>
            <person name="Cai X."/>
            <person name="Sun X."/>
            <person name="Xu C."/>
            <person name="Sun H."/>
            <person name="Wang X."/>
            <person name="Ge C."/>
            <person name="Zhang Z."/>
            <person name="Wang Q."/>
            <person name="Fei Z."/>
            <person name="Jiao C."/>
            <person name="Wang Q."/>
        </authorList>
    </citation>
    <scope>NUCLEOTIDE SEQUENCE [LARGE SCALE GENOMIC DNA]</scope>
    <source>
        <strain evidence="2">cv. Varoflay</strain>
    </source>
</reference>
<dbReference type="PROSITE" id="PS50181">
    <property type="entry name" value="FBOX"/>
    <property type="match status" value="1"/>
</dbReference>
<name>A0A9R0IMY3_SPIOL</name>
<dbReference type="InterPro" id="IPR013187">
    <property type="entry name" value="F-box-assoc_dom_typ3"/>
</dbReference>
<dbReference type="Gene3D" id="1.20.1280.50">
    <property type="match status" value="1"/>
</dbReference>
<dbReference type="PANTHER" id="PTHR31672:SF13">
    <property type="entry name" value="F-BOX PROTEIN CPR30-LIKE"/>
    <property type="match status" value="1"/>
</dbReference>
<dbReference type="SMART" id="SM00256">
    <property type="entry name" value="FBOX"/>
    <property type="match status" value="1"/>
</dbReference>
<evidence type="ECO:0000313" key="3">
    <source>
        <dbReference type="RefSeq" id="XP_021851853.1"/>
    </source>
</evidence>
<dbReference type="Pfam" id="PF08268">
    <property type="entry name" value="FBA_3"/>
    <property type="match status" value="1"/>
</dbReference>
<accession>A0A9R0IMY3</accession>
<dbReference type="CDD" id="cd22157">
    <property type="entry name" value="F-box_AtFBW1-like"/>
    <property type="match status" value="1"/>
</dbReference>
<evidence type="ECO:0000313" key="4">
    <source>
        <dbReference type="RefSeq" id="XP_056699710.1"/>
    </source>
</evidence>
<dbReference type="RefSeq" id="XP_056699710.1">
    <property type="nucleotide sequence ID" value="XM_056843732.1"/>
</dbReference>
<evidence type="ECO:0000259" key="1">
    <source>
        <dbReference type="PROSITE" id="PS50181"/>
    </source>
</evidence>
<dbReference type="Proteomes" id="UP000813463">
    <property type="component" value="Chromosome 4"/>
</dbReference>
<reference evidence="3" key="2">
    <citation type="submission" date="2025-04" db="UniProtKB">
        <authorList>
            <consortium name="RefSeq"/>
        </authorList>
    </citation>
    <scope>IDENTIFICATION</scope>
    <source>
        <tissue evidence="4">Leaf</tissue>
    </source>
</reference>
<organism evidence="2 3">
    <name type="scientific">Spinacia oleracea</name>
    <name type="common">Spinach</name>
    <dbReference type="NCBI Taxonomy" id="3562"/>
    <lineage>
        <taxon>Eukaryota</taxon>
        <taxon>Viridiplantae</taxon>
        <taxon>Streptophyta</taxon>
        <taxon>Embryophyta</taxon>
        <taxon>Tracheophyta</taxon>
        <taxon>Spermatophyta</taxon>
        <taxon>Magnoliopsida</taxon>
        <taxon>eudicotyledons</taxon>
        <taxon>Gunneridae</taxon>
        <taxon>Pentapetalae</taxon>
        <taxon>Caryophyllales</taxon>
        <taxon>Chenopodiaceae</taxon>
        <taxon>Chenopodioideae</taxon>
        <taxon>Anserineae</taxon>
        <taxon>Spinacia</taxon>
    </lineage>
</organism>
<dbReference type="Pfam" id="PF00646">
    <property type="entry name" value="F-box"/>
    <property type="match status" value="1"/>
</dbReference>
<dbReference type="SUPFAM" id="SSF81383">
    <property type="entry name" value="F-box domain"/>
    <property type="match status" value="1"/>
</dbReference>
<evidence type="ECO:0000313" key="2">
    <source>
        <dbReference type="Proteomes" id="UP000813463"/>
    </source>
</evidence>
<dbReference type="RefSeq" id="XP_021851853.1">
    <property type="nucleotide sequence ID" value="XM_021996161.1"/>
</dbReference>
<dbReference type="InterPro" id="IPR050796">
    <property type="entry name" value="SCF_F-box_component"/>
</dbReference>
<dbReference type="NCBIfam" id="TIGR01640">
    <property type="entry name" value="F_box_assoc_1"/>
    <property type="match status" value="1"/>
</dbReference>
<keyword evidence="2" id="KW-1185">Reference proteome</keyword>
<proteinExistence type="predicted"/>
<dbReference type="InterPro" id="IPR036047">
    <property type="entry name" value="F-box-like_dom_sf"/>
</dbReference>
<gene>
    <name evidence="3" type="primary">LOC110791420</name>
    <name evidence="4" type="synonym">LOC110780435</name>
</gene>
<sequence>MRNHKKKMRISNPNHMPLHLCEEILARLPVKDLLRFRCVCKSWRLIIDSSVFTDMHLNLYNKRYQHKNYLVLCADYNSKPTLCLCYINKFRQIDEQIVIHLPKGRLFVVVGSCKGLLLIKHETKTEETRLWNFSIRKSLLLPRCPISNHVQYVVGFSPSSNDYKVVAFTCNSIVSKTVSIAVYSLRDHRWKVKSNTKIMNSKWHVPRQLRCDDVIFVENAAYWFEFRPNYRDWYKNQQVRIVSFDFDAEEINLLELPDQVAGKEIIARFLCSIDDSLAVFSLSTESSCVWILEKDRGNSKTPWRPWYSWKTNFDFGELFRGNIYHWLPSKTIYLQNSNTFFMKFKNQLMSYNTTSHEFRHVSKRFYGNVDTYAESLVSHTDLKWRDDGLVFP</sequence>
<dbReference type="InterPro" id="IPR017451">
    <property type="entry name" value="F-box-assoc_interact_dom"/>
</dbReference>
<dbReference type="PANTHER" id="PTHR31672">
    <property type="entry name" value="BNACNNG10540D PROTEIN"/>
    <property type="match status" value="1"/>
</dbReference>